<evidence type="ECO:0000313" key="3">
    <source>
        <dbReference type="Proteomes" id="UP000702952"/>
    </source>
</evidence>
<feature type="signal peptide" evidence="1">
    <location>
        <begin position="1"/>
        <end position="20"/>
    </location>
</feature>
<evidence type="ECO:0000313" key="2">
    <source>
        <dbReference type="EMBL" id="NTC32002.1"/>
    </source>
</evidence>
<name>A0AA44FA35_AGRTU</name>
<gene>
    <name evidence="2" type="ORF">G6M46_28075</name>
</gene>
<organism evidence="2 3">
    <name type="scientific">Agrobacterium tumefaciens</name>
    <dbReference type="NCBI Taxonomy" id="358"/>
    <lineage>
        <taxon>Bacteria</taxon>
        <taxon>Pseudomonadati</taxon>
        <taxon>Pseudomonadota</taxon>
        <taxon>Alphaproteobacteria</taxon>
        <taxon>Hyphomicrobiales</taxon>
        <taxon>Rhizobiaceae</taxon>
        <taxon>Rhizobium/Agrobacterium group</taxon>
        <taxon>Agrobacterium</taxon>
        <taxon>Agrobacterium tumefaciens complex</taxon>
    </lineage>
</organism>
<reference evidence="2" key="1">
    <citation type="journal article" date="2020" name="Science">
        <title>Unexpected conservation and global transmission of agrobacterial virulence plasmids.</title>
        <authorList>
            <person name="Weisberg A.J."/>
            <person name="Davis E.W. 2nd"/>
            <person name="Tabima J."/>
            <person name="Belcher M.S."/>
            <person name="Miller M."/>
            <person name="Kuo C.H."/>
            <person name="Loper J.E."/>
            <person name="Grunwald N.J."/>
            <person name="Putnam M.L."/>
            <person name="Chang J.H."/>
        </authorList>
    </citation>
    <scope>NUCLEOTIDE SEQUENCE</scope>
    <source>
        <strain evidence="2">17-1853-1a</strain>
    </source>
</reference>
<dbReference type="RefSeq" id="WP_174021454.1">
    <property type="nucleotide sequence ID" value="NZ_JAAMAW010000022.1"/>
</dbReference>
<dbReference type="EMBL" id="JAAMAY010000043">
    <property type="protein sequence ID" value="NTC32002.1"/>
    <property type="molecule type" value="Genomic_DNA"/>
</dbReference>
<comment type="caution">
    <text evidence="2">The sequence shown here is derived from an EMBL/GenBank/DDBJ whole genome shotgun (WGS) entry which is preliminary data.</text>
</comment>
<feature type="chain" id="PRO_5041454645" evidence="1">
    <location>
        <begin position="21"/>
        <end position="198"/>
    </location>
</feature>
<proteinExistence type="predicted"/>
<evidence type="ECO:0000256" key="1">
    <source>
        <dbReference type="SAM" id="SignalP"/>
    </source>
</evidence>
<dbReference type="AlphaFoldDB" id="A0AA44FA35"/>
<protein>
    <submittedName>
        <fullName evidence="2">Uncharacterized protein</fullName>
    </submittedName>
</protein>
<sequence length="198" mass="21835">MNLGLLCGAMLVLLTGPAAAQVTTFDVFGVRVGDGPEAVTRALTEKGFFKDVELRGPTFDEQVALRRNKIDLGSAKGAVKEITYRRDSNKISIMFTAWPDGEKVTRVFYRPNITQADCPAFKNAAQQKYGVGIEYAGEWIDRPVEKPNGFSERKLDETVSIAAKCSAGSRYLAMDLFGAQKMQNQMLDKADGEVKHDF</sequence>
<keyword evidence="1" id="KW-0732">Signal</keyword>
<accession>A0AA44FA35</accession>
<dbReference type="Proteomes" id="UP000702952">
    <property type="component" value="Unassembled WGS sequence"/>
</dbReference>